<reference evidence="1 2" key="1">
    <citation type="submission" date="2014-04" db="EMBL/GenBank/DDBJ databases">
        <authorList>
            <consortium name="DOE Joint Genome Institute"/>
            <person name="Kuo A."/>
            <person name="Girlanda M."/>
            <person name="Perotto S."/>
            <person name="Kohler A."/>
            <person name="Nagy L.G."/>
            <person name="Floudas D."/>
            <person name="Copeland A."/>
            <person name="Barry K.W."/>
            <person name="Cichocki N."/>
            <person name="Veneault-Fourrey C."/>
            <person name="LaButti K."/>
            <person name="Lindquist E.A."/>
            <person name="Lipzen A."/>
            <person name="Lundell T."/>
            <person name="Morin E."/>
            <person name="Murat C."/>
            <person name="Sun H."/>
            <person name="Tunlid A."/>
            <person name="Henrissat B."/>
            <person name="Grigoriev I.V."/>
            <person name="Hibbett D.S."/>
            <person name="Martin F."/>
            <person name="Nordberg H.P."/>
            <person name="Cantor M.N."/>
            <person name="Hua S.X."/>
        </authorList>
    </citation>
    <scope>NUCLEOTIDE SEQUENCE [LARGE SCALE GENOMIC DNA]</scope>
    <source>
        <strain evidence="1 2">MUT 4182</strain>
    </source>
</reference>
<organism evidence="1 2">
    <name type="scientific">Tulasnella calospora MUT 4182</name>
    <dbReference type="NCBI Taxonomy" id="1051891"/>
    <lineage>
        <taxon>Eukaryota</taxon>
        <taxon>Fungi</taxon>
        <taxon>Dikarya</taxon>
        <taxon>Basidiomycota</taxon>
        <taxon>Agaricomycotina</taxon>
        <taxon>Agaricomycetes</taxon>
        <taxon>Cantharellales</taxon>
        <taxon>Tulasnellaceae</taxon>
        <taxon>Tulasnella</taxon>
    </lineage>
</organism>
<accession>A0A0C3L313</accession>
<dbReference type="HOGENOM" id="CLU_2759695_0_0_1"/>
<evidence type="ECO:0000313" key="1">
    <source>
        <dbReference type="EMBL" id="KIO16132.1"/>
    </source>
</evidence>
<gene>
    <name evidence="1" type="ORF">M407DRAFT_193999</name>
</gene>
<evidence type="ECO:0000313" key="2">
    <source>
        <dbReference type="Proteomes" id="UP000054248"/>
    </source>
</evidence>
<sequence length="70" mass="7809">MALFIPRCPAPMHFIYHPCILSIIHAFYLSSIVAHVGYPPPESICFSASCSGLLTRFTRRKPTVPFRCAA</sequence>
<protein>
    <submittedName>
        <fullName evidence="1">Uncharacterized protein</fullName>
    </submittedName>
</protein>
<dbReference type="EMBL" id="KN823664">
    <property type="protein sequence ID" value="KIO16132.1"/>
    <property type="molecule type" value="Genomic_DNA"/>
</dbReference>
<name>A0A0C3L313_9AGAM</name>
<reference evidence="2" key="2">
    <citation type="submission" date="2015-01" db="EMBL/GenBank/DDBJ databases">
        <title>Evolutionary Origins and Diversification of the Mycorrhizal Mutualists.</title>
        <authorList>
            <consortium name="DOE Joint Genome Institute"/>
            <consortium name="Mycorrhizal Genomics Consortium"/>
            <person name="Kohler A."/>
            <person name="Kuo A."/>
            <person name="Nagy L.G."/>
            <person name="Floudas D."/>
            <person name="Copeland A."/>
            <person name="Barry K.W."/>
            <person name="Cichocki N."/>
            <person name="Veneault-Fourrey C."/>
            <person name="LaButti K."/>
            <person name="Lindquist E.A."/>
            <person name="Lipzen A."/>
            <person name="Lundell T."/>
            <person name="Morin E."/>
            <person name="Murat C."/>
            <person name="Riley R."/>
            <person name="Ohm R."/>
            <person name="Sun H."/>
            <person name="Tunlid A."/>
            <person name="Henrissat B."/>
            <person name="Grigoriev I.V."/>
            <person name="Hibbett D.S."/>
            <person name="Martin F."/>
        </authorList>
    </citation>
    <scope>NUCLEOTIDE SEQUENCE [LARGE SCALE GENOMIC DNA]</scope>
    <source>
        <strain evidence="2">MUT 4182</strain>
    </source>
</reference>
<proteinExistence type="predicted"/>
<dbReference type="Proteomes" id="UP000054248">
    <property type="component" value="Unassembled WGS sequence"/>
</dbReference>
<keyword evidence="2" id="KW-1185">Reference proteome</keyword>
<dbReference type="AlphaFoldDB" id="A0A0C3L313"/>